<keyword evidence="6" id="KW-1185">Reference proteome</keyword>
<evidence type="ECO:0000259" key="4">
    <source>
        <dbReference type="SMART" id="SM00646"/>
    </source>
</evidence>
<evidence type="ECO:0000256" key="3">
    <source>
        <dbReference type="ARBA" id="ARBA00022801"/>
    </source>
</evidence>
<dbReference type="SMART" id="SM00646">
    <property type="entry name" value="Ami_3"/>
    <property type="match status" value="1"/>
</dbReference>
<proteinExistence type="predicted"/>
<comment type="catalytic activity">
    <reaction evidence="1">
        <text>Hydrolyzes the link between N-acetylmuramoyl residues and L-amino acid residues in certain cell-wall glycopeptides.</text>
        <dbReference type="EC" id="3.5.1.28"/>
    </reaction>
</comment>
<protein>
    <recommendedName>
        <fullName evidence="2">N-acetylmuramoyl-L-alanine amidase</fullName>
        <ecNumber evidence="2">3.5.1.28</ecNumber>
    </recommendedName>
</protein>
<organism evidence="5 6">
    <name type="scientific">Epilithonimonas hispanica</name>
    <dbReference type="NCBI Taxonomy" id="358687"/>
    <lineage>
        <taxon>Bacteria</taxon>
        <taxon>Pseudomonadati</taxon>
        <taxon>Bacteroidota</taxon>
        <taxon>Flavobacteriia</taxon>
        <taxon>Flavobacteriales</taxon>
        <taxon>Weeksellaceae</taxon>
        <taxon>Chryseobacterium group</taxon>
        <taxon>Epilithonimonas</taxon>
    </lineage>
</organism>
<dbReference type="AlphaFoldDB" id="A0A3D9D4T8"/>
<evidence type="ECO:0000256" key="2">
    <source>
        <dbReference type="ARBA" id="ARBA00011901"/>
    </source>
</evidence>
<dbReference type="Proteomes" id="UP000256326">
    <property type="component" value="Unassembled WGS sequence"/>
</dbReference>
<dbReference type="RefSeq" id="WP_116031923.1">
    <property type="nucleotide sequence ID" value="NZ_JBHLVV010000006.1"/>
</dbReference>
<keyword evidence="3" id="KW-0378">Hydrolase</keyword>
<comment type="caution">
    <text evidence="5">The sequence shown here is derived from an EMBL/GenBank/DDBJ whole genome shotgun (WGS) entry which is preliminary data.</text>
</comment>
<dbReference type="EMBL" id="QNUG01000002">
    <property type="protein sequence ID" value="REC73015.1"/>
    <property type="molecule type" value="Genomic_DNA"/>
</dbReference>
<feature type="domain" description="MurNAc-LAA" evidence="4">
    <location>
        <begin position="86"/>
        <end position="191"/>
    </location>
</feature>
<evidence type="ECO:0000256" key="1">
    <source>
        <dbReference type="ARBA" id="ARBA00001561"/>
    </source>
</evidence>
<sequence length="193" mass="21707">MKNLLRIMSVVALVVLLSFSFSKEKKIVVIDAGHGGSDFGANRNGISEKEIVLNIAKKIKALNQNQNLEIILTRDDDSYPSLSQRTGKINELKPDYAISLHLNNSPRQSTEMKGFEVFFQDNESSKKLANKFSEKFQNSKVKTANLHILRESKTPTVLLELGFINNPDERDYLASEKGQTETAEKILSVINEH</sequence>
<dbReference type="Pfam" id="PF01520">
    <property type="entry name" value="Amidase_3"/>
    <property type="match status" value="1"/>
</dbReference>
<dbReference type="GO" id="GO:0009253">
    <property type="term" value="P:peptidoglycan catabolic process"/>
    <property type="evidence" value="ECO:0007669"/>
    <property type="project" value="InterPro"/>
</dbReference>
<dbReference type="PANTHER" id="PTHR30404">
    <property type="entry name" value="N-ACETYLMURAMOYL-L-ALANINE AMIDASE"/>
    <property type="match status" value="1"/>
</dbReference>
<evidence type="ECO:0000313" key="5">
    <source>
        <dbReference type="EMBL" id="REC73015.1"/>
    </source>
</evidence>
<dbReference type="InterPro" id="IPR002508">
    <property type="entry name" value="MurNAc-LAA_cat"/>
</dbReference>
<evidence type="ECO:0000313" key="6">
    <source>
        <dbReference type="Proteomes" id="UP000256326"/>
    </source>
</evidence>
<dbReference type="CDD" id="cd02696">
    <property type="entry name" value="MurNAc-LAA"/>
    <property type="match status" value="1"/>
</dbReference>
<dbReference type="InterPro" id="IPR050695">
    <property type="entry name" value="N-acetylmuramoyl_amidase_3"/>
</dbReference>
<dbReference type="SUPFAM" id="SSF53187">
    <property type="entry name" value="Zn-dependent exopeptidases"/>
    <property type="match status" value="1"/>
</dbReference>
<accession>A0A3D9D4T8</accession>
<dbReference type="Gene3D" id="3.40.630.40">
    <property type="entry name" value="Zn-dependent exopeptidases"/>
    <property type="match status" value="1"/>
</dbReference>
<dbReference type="GO" id="GO:0008745">
    <property type="term" value="F:N-acetylmuramoyl-L-alanine amidase activity"/>
    <property type="evidence" value="ECO:0007669"/>
    <property type="project" value="UniProtKB-EC"/>
</dbReference>
<dbReference type="GO" id="GO:0030288">
    <property type="term" value="C:outer membrane-bounded periplasmic space"/>
    <property type="evidence" value="ECO:0007669"/>
    <property type="project" value="TreeGrafter"/>
</dbReference>
<dbReference type="PANTHER" id="PTHR30404:SF0">
    <property type="entry name" value="N-ACETYLMURAMOYL-L-ALANINE AMIDASE AMIC"/>
    <property type="match status" value="1"/>
</dbReference>
<reference evidence="5 6" key="1">
    <citation type="journal article" date="2006" name="Int. J. Syst. Evol. Microbiol.">
        <title>Chryseobacterium hispanicum sp. nov., isolated from the drinking water distribution system of Sevilla, Spain.</title>
        <authorList>
            <person name="Gallego V."/>
            <person name="Garcia M.T."/>
            <person name="Ventosa A."/>
        </authorList>
    </citation>
    <scope>NUCLEOTIDE SEQUENCE [LARGE SCALE GENOMIC DNA]</scope>
    <source>
        <strain evidence="5 6">KCTC 22104</strain>
    </source>
</reference>
<dbReference type="OrthoDB" id="9806267at2"/>
<gene>
    <name evidence="5" type="ORF">DRF58_01295</name>
</gene>
<name>A0A3D9D4T8_9FLAO</name>
<dbReference type="EC" id="3.5.1.28" evidence="2"/>